<keyword evidence="1" id="KW-1133">Transmembrane helix</keyword>
<dbReference type="InterPro" id="IPR025333">
    <property type="entry name" value="DUF4239"/>
</dbReference>
<keyword evidence="1" id="KW-0472">Membrane</keyword>
<dbReference type="AlphaFoldDB" id="A0A0A2WM30"/>
<protein>
    <submittedName>
        <fullName evidence="2">Putative integral membrane protein</fullName>
    </submittedName>
</protein>
<keyword evidence="3" id="KW-1185">Reference proteome</keyword>
<sequence>MWVSLLIAAGFVLVAFLVAALPAAWMRRRHGAEHVGETRDLARDIANRLGVLHGLILGLVFGHVVAQASDLRAVLRTEAAAVEHVYYLARDYRAPAVETAAARYIDAVVDQDWPAQEATGEVSGAGWVAARALQAAVLSLSPGTGRESALVEAMQSDLWTIERQRQVRGYQSASRVPFEFWFAAISGLALIGGLTFIYSTSRTHLAIVGAYAIYSGLVLYMIFDLSRPFAGLLTVGPEAFEQARGAIRSGL</sequence>
<dbReference type="OrthoDB" id="940913at2"/>
<dbReference type="RefSeq" id="WP_036168298.1">
    <property type="nucleotide sequence ID" value="NZ_JRKJ01000008.1"/>
</dbReference>
<dbReference type="STRING" id="1300345.LF41_2990"/>
<dbReference type="Pfam" id="PF14023">
    <property type="entry name" value="Bestrophin-like"/>
    <property type="match status" value="1"/>
</dbReference>
<name>A0A0A2WM30_9GAMM</name>
<dbReference type="eggNOG" id="ENOG5032S36">
    <property type="taxonomic scope" value="Bacteria"/>
</dbReference>
<comment type="caution">
    <text evidence="2">The sequence shown here is derived from an EMBL/GenBank/DDBJ whole genome shotgun (WGS) entry which is preliminary data.</text>
</comment>
<evidence type="ECO:0000313" key="2">
    <source>
        <dbReference type="EMBL" id="KGQ19340.1"/>
    </source>
</evidence>
<feature type="transmembrane region" description="Helical" evidence="1">
    <location>
        <begin position="6"/>
        <end position="25"/>
    </location>
</feature>
<keyword evidence="1" id="KW-0812">Transmembrane</keyword>
<proteinExistence type="predicted"/>
<evidence type="ECO:0000256" key="1">
    <source>
        <dbReference type="SAM" id="Phobius"/>
    </source>
</evidence>
<dbReference type="EMBL" id="JRKJ01000008">
    <property type="protein sequence ID" value="KGQ19340.1"/>
    <property type="molecule type" value="Genomic_DNA"/>
</dbReference>
<reference evidence="2 3" key="1">
    <citation type="submission" date="2014-09" db="EMBL/GenBank/DDBJ databases">
        <title>Genome sequences of Lysobacter dokdonensis DS-58.</title>
        <authorList>
            <person name="Kim J.F."/>
            <person name="Kwak M.-J."/>
        </authorList>
    </citation>
    <scope>NUCLEOTIDE SEQUENCE [LARGE SCALE GENOMIC DNA]</scope>
    <source>
        <strain evidence="2 3">DS-58</strain>
    </source>
</reference>
<accession>A0A0A2WM30</accession>
<feature type="transmembrane region" description="Helical" evidence="1">
    <location>
        <begin position="45"/>
        <end position="66"/>
    </location>
</feature>
<gene>
    <name evidence="2" type="ORF">LF41_2990</name>
</gene>
<evidence type="ECO:0000313" key="3">
    <source>
        <dbReference type="Proteomes" id="UP000030518"/>
    </source>
</evidence>
<organism evidence="2 3">
    <name type="scientific">Lysobacter dokdonensis DS-58</name>
    <dbReference type="NCBI Taxonomy" id="1300345"/>
    <lineage>
        <taxon>Bacteria</taxon>
        <taxon>Pseudomonadati</taxon>
        <taxon>Pseudomonadota</taxon>
        <taxon>Gammaproteobacteria</taxon>
        <taxon>Lysobacterales</taxon>
        <taxon>Lysobacteraceae</taxon>
        <taxon>Noviluteimonas</taxon>
    </lineage>
</organism>
<feature type="transmembrane region" description="Helical" evidence="1">
    <location>
        <begin position="180"/>
        <end position="198"/>
    </location>
</feature>
<dbReference type="PATRIC" id="fig|1300345.3.peg.1534"/>
<dbReference type="Proteomes" id="UP000030518">
    <property type="component" value="Unassembled WGS sequence"/>
</dbReference>
<feature type="transmembrane region" description="Helical" evidence="1">
    <location>
        <begin position="205"/>
        <end position="223"/>
    </location>
</feature>